<accession>A0A2P8EDA6</accession>
<proteinExistence type="predicted"/>
<evidence type="ECO:0008006" key="4">
    <source>
        <dbReference type="Google" id="ProtNLM"/>
    </source>
</evidence>
<name>A0A2P8EDA6_9BACT</name>
<protein>
    <recommendedName>
        <fullName evidence="4">DUF2891 family protein</fullName>
    </recommendedName>
</protein>
<dbReference type="PROSITE" id="PS51257">
    <property type="entry name" value="PROKAR_LIPOPROTEIN"/>
    <property type="match status" value="1"/>
</dbReference>
<dbReference type="Proteomes" id="UP000240708">
    <property type="component" value="Unassembled WGS sequence"/>
</dbReference>
<reference evidence="2 3" key="1">
    <citation type="submission" date="2018-03" db="EMBL/GenBank/DDBJ databases">
        <title>Genomic Encyclopedia of Archaeal and Bacterial Type Strains, Phase II (KMG-II): from individual species to whole genera.</title>
        <authorList>
            <person name="Goeker M."/>
        </authorList>
    </citation>
    <scope>NUCLEOTIDE SEQUENCE [LARGE SCALE GENOMIC DNA]</scope>
    <source>
        <strain evidence="2 3">DSM 28057</strain>
    </source>
</reference>
<organism evidence="2 3">
    <name type="scientific">Cecembia rubra</name>
    <dbReference type="NCBI Taxonomy" id="1485585"/>
    <lineage>
        <taxon>Bacteria</taxon>
        <taxon>Pseudomonadati</taxon>
        <taxon>Bacteroidota</taxon>
        <taxon>Cytophagia</taxon>
        <taxon>Cytophagales</taxon>
        <taxon>Cyclobacteriaceae</taxon>
        <taxon>Cecembia</taxon>
    </lineage>
</organism>
<dbReference type="InterPro" id="IPR021365">
    <property type="entry name" value="DUF2891"/>
</dbReference>
<dbReference type="Pfam" id="PF11199">
    <property type="entry name" value="DUF2891"/>
    <property type="match status" value="1"/>
</dbReference>
<dbReference type="RefSeq" id="WP_106565550.1">
    <property type="nucleotide sequence ID" value="NZ_PYGF01000001.1"/>
</dbReference>
<evidence type="ECO:0000256" key="1">
    <source>
        <dbReference type="SAM" id="SignalP"/>
    </source>
</evidence>
<dbReference type="OrthoDB" id="9779797at2"/>
<dbReference type="AlphaFoldDB" id="A0A2P8EDA6"/>
<keyword evidence="1" id="KW-0732">Signal</keyword>
<dbReference type="EMBL" id="PYGF01000001">
    <property type="protein sequence ID" value="PSL07466.1"/>
    <property type="molecule type" value="Genomic_DNA"/>
</dbReference>
<keyword evidence="3" id="KW-1185">Reference proteome</keyword>
<feature type="chain" id="PRO_5015197494" description="DUF2891 family protein" evidence="1">
    <location>
        <begin position="22"/>
        <end position="365"/>
    </location>
</feature>
<gene>
    <name evidence="2" type="ORF">CLV48_101396</name>
</gene>
<feature type="signal peptide" evidence="1">
    <location>
        <begin position="1"/>
        <end position="21"/>
    </location>
</feature>
<evidence type="ECO:0000313" key="3">
    <source>
        <dbReference type="Proteomes" id="UP000240708"/>
    </source>
</evidence>
<sequence length="365" mass="42385">MKNYQYLSLVFILMLACKSTANEPSPATQNKAIELTLAEANRLAALPLHCMQEEYPNKLNQTLENESYLKGPRALHPSFYGCFDWHSSVHGHWMLVSLLRQFPDLEKKDEIRQKLLENMSRENIKAEVAYFFAPQNSSFERTYGWAWVLKLAEEIHLWEDPLARELENNLQPLTDLMVEKYLEFLPKLIYPIRVGEHTNIAFGLSLAYDYAVTVQNEELKNLIKTRSMEWFKADTNCPLTWEPSGFDFLSPCFQELDIMRKVMEPTEFLDWLNRFMPELSKPDFQLEPGRVSDRTDGKLVHLDGLNFSRAWVLYGLIKDFPVDYGHLMEVANAHVSYSLPSIVDDNYEGTHWLGSFAIYALQQAP</sequence>
<comment type="caution">
    <text evidence="2">The sequence shown here is derived from an EMBL/GenBank/DDBJ whole genome shotgun (WGS) entry which is preliminary data.</text>
</comment>
<evidence type="ECO:0000313" key="2">
    <source>
        <dbReference type="EMBL" id="PSL07466.1"/>
    </source>
</evidence>